<dbReference type="GO" id="GO:0035435">
    <property type="term" value="P:phosphate ion transmembrane transport"/>
    <property type="evidence" value="ECO:0007669"/>
    <property type="project" value="InterPro"/>
</dbReference>
<dbReference type="EMBL" id="CP001802">
    <property type="protein sequence ID" value="ACY23100.1"/>
    <property type="molecule type" value="Genomic_DNA"/>
</dbReference>
<keyword evidence="6" id="KW-0592">Phosphate transport</keyword>
<dbReference type="OrthoDB" id="9775069at2"/>
<evidence type="ECO:0000313" key="12">
    <source>
        <dbReference type="EMBL" id="ACY23100.1"/>
    </source>
</evidence>
<evidence type="ECO:0000313" key="13">
    <source>
        <dbReference type="Proteomes" id="UP000001219"/>
    </source>
</evidence>
<dbReference type="CDD" id="cd06261">
    <property type="entry name" value="TM_PBP2"/>
    <property type="match status" value="1"/>
</dbReference>
<dbReference type="PANTHER" id="PTHR42922">
    <property type="entry name" value="PHOSPHATE TRANSPORT SYSTEM PERMEASE PROTEIN PSTA"/>
    <property type="match status" value="1"/>
</dbReference>
<feature type="transmembrane region" description="Helical" evidence="10">
    <location>
        <begin position="270"/>
        <end position="288"/>
    </location>
</feature>
<evidence type="ECO:0000256" key="7">
    <source>
        <dbReference type="ARBA" id="ARBA00022692"/>
    </source>
</evidence>
<feature type="transmembrane region" description="Helical" evidence="10">
    <location>
        <begin position="78"/>
        <end position="109"/>
    </location>
</feature>
<proteinExistence type="inferred from homology"/>
<dbReference type="InterPro" id="IPR000515">
    <property type="entry name" value="MetI-like"/>
</dbReference>
<dbReference type="GO" id="GO:0005315">
    <property type="term" value="F:phosphate transmembrane transporter activity"/>
    <property type="evidence" value="ECO:0007669"/>
    <property type="project" value="InterPro"/>
</dbReference>
<evidence type="ECO:0000256" key="9">
    <source>
        <dbReference type="ARBA" id="ARBA00023136"/>
    </source>
</evidence>
<keyword evidence="5 10" id="KW-1003">Cell membrane</keyword>
<dbReference type="InterPro" id="IPR035906">
    <property type="entry name" value="MetI-like_sf"/>
</dbReference>
<evidence type="ECO:0000259" key="11">
    <source>
        <dbReference type="PROSITE" id="PS50928"/>
    </source>
</evidence>
<dbReference type="PROSITE" id="PS50928">
    <property type="entry name" value="ABC_TM1"/>
    <property type="match status" value="1"/>
</dbReference>
<dbReference type="PANTHER" id="PTHR42922:SF1">
    <property type="entry name" value="PHOSPHATE TRANSPORT SYSTEM PERMEASE PROTEIN PSTA"/>
    <property type="match status" value="1"/>
</dbReference>
<dbReference type="InterPro" id="IPR051408">
    <property type="entry name" value="Phosphate_transprt_permease"/>
</dbReference>
<evidence type="ECO:0000256" key="10">
    <source>
        <dbReference type="RuleBase" id="RU363043"/>
    </source>
</evidence>
<comment type="subcellular location">
    <subcellularLocation>
        <location evidence="2 10">Cell membrane</location>
        <topology evidence="2 10">Multi-pass membrane protein</topology>
    </subcellularLocation>
</comment>
<organism evidence="12 13">
    <name type="scientific">Gordonia bronchialis (strain ATCC 25592 / DSM 43247 / BCRC 13721 / JCM 3198 / KCTC 3076 / NBRC 16047 / NCTC 10667)</name>
    <name type="common">Rhodococcus bronchialis</name>
    <dbReference type="NCBI Taxonomy" id="526226"/>
    <lineage>
        <taxon>Bacteria</taxon>
        <taxon>Bacillati</taxon>
        <taxon>Actinomycetota</taxon>
        <taxon>Actinomycetes</taxon>
        <taxon>Mycobacteriales</taxon>
        <taxon>Gordoniaceae</taxon>
        <taxon>Gordonia</taxon>
    </lineage>
</organism>
<name>D0L3U7_GORB4</name>
<evidence type="ECO:0000256" key="6">
    <source>
        <dbReference type="ARBA" id="ARBA00022592"/>
    </source>
</evidence>
<keyword evidence="7 10" id="KW-0812">Transmembrane</keyword>
<evidence type="ECO:0000256" key="1">
    <source>
        <dbReference type="ARBA" id="ARBA00003510"/>
    </source>
</evidence>
<dbReference type="RefSeq" id="WP_012835603.1">
    <property type="nucleotide sequence ID" value="NC_013441.1"/>
</dbReference>
<evidence type="ECO:0000256" key="2">
    <source>
        <dbReference type="ARBA" id="ARBA00004651"/>
    </source>
</evidence>
<reference evidence="12 13" key="2">
    <citation type="journal article" date="2010" name="Stand. Genomic Sci.">
        <title>Complete genome sequence of Gordonia bronchialis type strain (3410).</title>
        <authorList>
            <person name="Ivanova N."/>
            <person name="Sikorski J."/>
            <person name="Jando M."/>
            <person name="Lapidus A."/>
            <person name="Nolan M."/>
            <person name="Lucas S."/>
            <person name="Del Rio T.G."/>
            <person name="Tice H."/>
            <person name="Copeland A."/>
            <person name="Cheng J.F."/>
            <person name="Chen F."/>
            <person name="Bruce D."/>
            <person name="Goodwin L."/>
            <person name="Pitluck S."/>
            <person name="Mavromatis K."/>
            <person name="Ovchinnikova G."/>
            <person name="Pati A."/>
            <person name="Chen A."/>
            <person name="Palaniappan K."/>
            <person name="Land M."/>
            <person name="Hauser L."/>
            <person name="Chang Y.J."/>
            <person name="Jeffries C.D."/>
            <person name="Chain P."/>
            <person name="Saunders E."/>
            <person name="Han C."/>
            <person name="Detter J.C."/>
            <person name="Brettin T."/>
            <person name="Rohde M."/>
            <person name="Goker M."/>
            <person name="Bristow J."/>
            <person name="Eisen J.A."/>
            <person name="Markowitz V."/>
            <person name="Hugenholtz P."/>
            <person name="Klenk H.P."/>
            <person name="Kyrpides N.C."/>
        </authorList>
    </citation>
    <scope>NUCLEOTIDE SEQUENCE [LARGE SCALE GENOMIC DNA]</scope>
    <source>
        <strain evidence="13">ATCC 25592 / DSM 43247 / BCRC 13721 / JCM 3198 / KCTC 3076 / NBRC 16047 / NCTC 10667</strain>
    </source>
</reference>
<feature type="transmembrane region" description="Helical" evidence="10">
    <location>
        <begin position="203"/>
        <end position="224"/>
    </location>
</feature>
<dbReference type="eggNOG" id="COG0581">
    <property type="taxonomic scope" value="Bacteria"/>
</dbReference>
<feature type="transmembrane region" description="Helical" evidence="10">
    <location>
        <begin position="151"/>
        <end position="171"/>
    </location>
</feature>
<dbReference type="NCBIfam" id="TIGR00974">
    <property type="entry name" value="3a0107s02c"/>
    <property type="match status" value="1"/>
</dbReference>
<feature type="transmembrane region" description="Helical" evidence="10">
    <location>
        <begin position="36"/>
        <end position="58"/>
    </location>
</feature>
<dbReference type="SUPFAM" id="SSF161098">
    <property type="entry name" value="MetI-like"/>
    <property type="match status" value="1"/>
</dbReference>
<dbReference type="HOGENOM" id="CLU_033621_2_0_11"/>
<keyword evidence="4" id="KW-0813">Transport</keyword>
<accession>D0L3U7</accession>
<comment type="similarity">
    <text evidence="3 10">Belongs to the binding-protein-dependent transport system permease family. CysTW subfamily.</text>
</comment>
<evidence type="ECO:0000256" key="5">
    <source>
        <dbReference type="ARBA" id="ARBA00022475"/>
    </source>
</evidence>
<evidence type="ECO:0000256" key="8">
    <source>
        <dbReference type="ARBA" id="ARBA00022989"/>
    </source>
</evidence>
<keyword evidence="13" id="KW-1185">Reference proteome</keyword>
<dbReference type="Pfam" id="PF00528">
    <property type="entry name" value="BPD_transp_1"/>
    <property type="match status" value="1"/>
</dbReference>
<keyword evidence="9 10" id="KW-0472">Membrane</keyword>
<feature type="domain" description="ABC transmembrane type-1" evidence="11">
    <location>
        <begin position="83"/>
        <end position="288"/>
    </location>
</feature>
<gene>
    <name evidence="12" type="ordered locus">Gbro_3924</name>
</gene>
<dbReference type="KEGG" id="gbr:Gbro_3924"/>
<evidence type="ECO:0000256" key="4">
    <source>
        <dbReference type="ARBA" id="ARBA00022448"/>
    </source>
</evidence>
<dbReference type="InterPro" id="IPR005672">
    <property type="entry name" value="Phosphate_PstA"/>
</dbReference>
<dbReference type="Proteomes" id="UP000001219">
    <property type="component" value="Chromosome"/>
</dbReference>
<dbReference type="Gene3D" id="1.10.3720.10">
    <property type="entry name" value="MetI-like"/>
    <property type="match status" value="1"/>
</dbReference>
<feature type="transmembrane region" description="Helical" evidence="10">
    <location>
        <begin position="121"/>
        <end position="145"/>
    </location>
</feature>
<sequence>MTAITDSHSVEPVKKRPSGFQPIAGRRRFSDVAVRGLAVAAFVIALVPLFWLVITLVQNGIGPILDPDWWGSPEIKGGAFNAIVGTLIQTALAAVISIPLGIMVAIYLVEYSTGRSWLGRATTFMVDILSGVPSIVAALFVYAVWRTTLGLPRSGFVVAIALVLLMVPLVVRATEEMLKIVPQDLREASYALGIPKWKTIARVVLPTALSGIITGVMLAIARVMGESAPVLILVGSTRAMNWNPFEGNQQSLPLMMVQQYNNGPSAFDKVWGAALTLVILVALVYFGAKFLPKLVGFAVHISKTLRKSSAPAPTKTL</sequence>
<dbReference type="STRING" id="526226.Gbro_3924"/>
<comment type="function">
    <text evidence="1">Part of the binding-protein-dependent transport system for phosphate; probably responsible for the translocation of the substrate across the membrane.</text>
</comment>
<reference evidence="13" key="1">
    <citation type="submission" date="2009-10" db="EMBL/GenBank/DDBJ databases">
        <title>The complete chromosome of Gordonia bronchialis DSM 43247.</title>
        <authorList>
            <consortium name="US DOE Joint Genome Institute (JGI-PGF)"/>
            <person name="Lucas S."/>
            <person name="Copeland A."/>
            <person name="Lapidus A."/>
            <person name="Glavina del Rio T."/>
            <person name="Dalin E."/>
            <person name="Tice H."/>
            <person name="Bruce D."/>
            <person name="Goodwin L."/>
            <person name="Pitluck S."/>
            <person name="Kyrpides N."/>
            <person name="Mavromatis K."/>
            <person name="Ivanova N."/>
            <person name="Ovchinnikova G."/>
            <person name="Saunders E."/>
            <person name="Brettin T."/>
            <person name="Detter J.C."/>
            <person name="Han C."/>
            <person name="Larimer F."/>
            <person name="Land M."/>
            <person name="Hauser L."/>
            <person name="Markowitz V."/>
            <person name="Cheng J.-F."/>
            <person name="Hugenholtz P."/>
            <person name="Woyke T."/>
            <person name="Wu D."/>
            <person name="Jando M."/>
            <person name="Schneider S."/>
            <person name="Goeker M."/>
            <person name="Klenk H.-P."/>
            <person name="Eisen J.A."/>
        </authorList>
    </citation>
    <scope>NUCLEOTIDE SEQUENCE [LARGE SCALE GENOMIC DNA]</scope>
    <source>
        <strain evidence="13">ATCC 25592 / DSM 43247 / BCRC 13721 / JCM 3198 / KCTC 3076 / NBRC 16047 / NCTC 10667</strain>
    </source>
</reference>
<protein>
    <recommendedName>
        <fullName evidence="10">Phosphate transport system permease protein PstA</fullName>
    </recommendedName>
</protein>
<dbReference type="AlphaFoldDB" id="D0L3U7"/>
<keyword evidence="8 10" id="KW-1133">Transmembrane helix</keyword>
<evidence type="ECO:0000256" key="3">
    <source>
        <dbReference type="ARBA" id="ARBA00007069"/>
    </source>
</evidence>
<dbReference type="GO" id="GO:0005886">
    <property type="term" value="C:plasma membrane"/>
    <property type="evidence" value="ECO:0007669"/>
    <property type="project" value="UniProtKB-SubCell"/>
</dbReference>